<evidence type="ECO:0000313" key="2">
    <source>
        <dbReference type="Proteomes" id="UP001293593"/>
    </source>
</evidence>
<reference evidence="1" key="1">
    <citation type="submission" date="2023-10" db="EMBL/GenBank/DDBJ databases">
        <title>Chromosome-level genome of the transformable northern wattle, Acacia crassicarpa.</title>
        <authorList>
            <person name="Massaro I."/>
            <person name="Sinha N.R."/>
            <person name="Poethig S."/>
            <person name="Leichty A.R."/>
        </authorList>
    </citation>
    <scope>NUCLEOTIDE SEQUENCE</scope>
    <source>
        <strain evidence="1">Acra3RX</strain>
        <tissue evidence="1">Leaf</tissue>
    </source>
</reference>
<dbReference type="Proteomes" id="UP001293593">
    <property type="component" value="Unassembled WGS sequence"/>
</dbReference>
<protein>
    <submittedName>
        <fullName evidence="1">Uncharacterized protein</fullName>
    </submittedName>
</protein>
<accession>A0AAE1IVN9</accession>
<dbReference type="PANTHER" id="PTHR33972:SF25">
    <property type="entry name" value="GENOME ASSEMBLY, CHROMOSOME: A06"/>
    <property type="match status" value="1"/>
</dbReference>
<dbReference type="EMBL" id="JAWXYG010000012">
    <property type="protein sequence ID" value="KAK4257731.1"/>
    <property type="molecule type" value="Genomic_DNA"/>
</dbReference>
<name>A0AAE1IVN9_9FABA</name>
<gene>
    <name evidence="1" type="ORF">QN277_007284</name>
</gene>
<dbReference type="PANTHER" id="PTHR33972">
    <property type="entry name" value="EXPRESSED PROTEIN"/>
    <property type="match status" value="1"/>
</dbReference>
<comment type="caution">
    <text evidence="1">The sequence shown here is derived from an EMBL/GenBank/DDBJ whole genome shotgun (WGS) entry which is preliminary data.</text>
</comment>
<evidence type="ECO:0000313" key="1">
    <source>
        <dbReference type="EMBL" id="KAK4257731.1"/>
    </source>
</evidence>
<proteinExistence type="predicted"/>
<sequence>MARFLCRTLLRHGRATAASSSSVELKVIRPCFSLQHHRYRSSKASKPELIQIELGSSSASSTSSSLNDGEYELALRRFDELIQRILVKKATPDWLPFVPGSSFWVPPRASSPGYVVDLVQKLTNDLSDEEYMSITSLRGWPCSNFFIKEENESAHVDADVELNGPEEMGVRVKVKVLSVPENVALSEDEET</sequence>
<dbReference type="AlphaFoldDB" id="A0AAE1IVN9"/>
<organism evidence="1 2">
    <name type="scientific">Acacia crassicarpa</name>
    <name type="common">northern wattle</name>
    <dbReference type="NCBI Taxonomy" id="499986"/>
    <lineage>
        <taxon>Eukaryota</taxon>
        <taxon>Viridiplantae</taxon>
        <taxon>Streptophyta</taxon>
        <taxon>Embryophyta</taxon>
        <taxon>Tracheophyta</taxon>
        <taxon>Spermatophyta</taxon>
        <taxon>Magnoliopsida</taxon>
        <taxon>eudicotyledons</taxon>
        <taxon>Gunneridae</taxon>
        <taxon>Pentapetalae</taxon>
        <taxon>rosids</taxon>
        <taxon>fabids</taxon>
        <taxon>Fabales</taxon>
        <taxon>Fabaceae</taxon>
        <taxon>Caesalpinioideae</taxon>
        <taxon>mimosoid clade</taxon>
        <taxon>Acacieae</taxon>
        <taxon>Acacia</taxon>
    </lineage>
</organism>
<keyword evidence="2" id="KW-1185">Reference proteome</keyword>